<keyword evidence="2" id="KW-1185">Reference proteome</keyword>
<name>A0ABR7V9V9_9FLAO</name>
<dbReference type="RefSeq" id="WP_188313573.1">
    <property type="nucleotide sequence ID" value="NZ_JABTCG010000002.1"/>
</dbReference>
<organism evidence="1 2">
    <name type="scientific">Maribacter arenosus</name>
    <dbReference type="NCBI Taxonomy" id="1854708"/>
    <lineage>
        <taxon>Bacteria</taxon>
        <taxon>Pseudomonadati</taxon>
        <taxon>Bacteroidota</taxon>
        <taxon>Flavobacteriia</taxon>
        <taxon>Flavobacteriales</taxon>
        <taxon>Flavobacteriaceae</taxon>
        <taxon>Maribacter</taxon>
    </lineage>
</organism>
<proteinExistence type="predicted"/>
<reference evidence="1 2" key="1">
    <citation type="submission" date="2020-05" db="EMBL/GenBank/DDBJ databases">
        <title>The draft genome sequence of Maribacter arenosus CAU 1321.</title>
        <authorList>
            <person name="Mu L."/>
        </authorList>
    </citation>
    <scope>NUCLEOTIDE SEQUENCE [LARGE SCALE GENOMIC DNA]</scope>
    <source>
        <strain evidence="1 2">CAU 1321</strain>
    </source>
</reference>
<accession>A0ABR7V9V9</accession>
<dbReference type="Proteomes" id="UP000598350">
    <property type="component" value="Unassembled WGS sequence"/>
</dbReference>
<evidence type="ECO:0000313" key="1">
    <source>
        <dbReference type="EMBL" id="MBD0850445.1"/>
    </source>
</evidence>
<comment type="caution">
    <text evidence="1">The sequence shown here is derived from an EMBL/GenBank/DDBJ whole genome shotgun (WGS) entry which is preliminary data.</text>
</comment>
<gene>
    <name evidence="1" type="ORF">HPE63_07175</name>
</gene>
<sequence length="171" mass="20215">MSRILVIFIFLTIQNLSMEEMLGKNITQFSDSFVLLENDDKGNTYLLKDIECGFLSKSIDMIIVKTDTKNVILSVLTDFNRVIDKEFYDEMVDKFGDPTYIYRVADSEQKEIINHENGTQITSQKGKLEKCRFEDKPLFIRWQEKDYQIDLTLYHKKDETQLNIRKKSNDF</sequence>
<evidence type="ECO:0000313" key="2">
    <source>
        <dbReference type="Proteomes" id="UP000598350"/>
    </source>
</evidence>
<dbReference type="EMBL" id="JABTCG010000002">
    <property type="protein sequence ID" value="MBD0850445.1"/>
    <property type="molecule type" value="Genomic_DNA"/>
</dbReference>
<protein>
    <submittedName>
        <fullName evidence="1">Uncharacterized protein</fullName>
    </submittedName>
</protein>